<dbReference type="SUPFAM" id="SSF52467">
    <property type="entry name" value="DHS-like NAD/FAD-binding domain"/>
    <property type="match status" value="1"/>
</dbReference>
<keyword evidence="12 16" id="KW-0520">NAD</keyword>
<dbReference type="FunFam" id="3.40.50.1220:FF:000002">
    <property type="entry name" value="NAD(P) transhydrogenase subunit beta"/>
    <property type="match status" value="1"/>
</dbReference>
<dbReference type="PANTHER" id="PTHR44758">
    <property type="entry name" value="NAD(P) TRANSHYDROGENASE SUBUNIT BETA"/>
    <property type="match status" value="1"/>
</dbReference>
<dbReference type="InterPro" id="IPR029035">
    <property type="entry name" value="DHS-like_NAD/FAD-binding_dom"/>
</dbReference>
<dbReference type="AlphaFoldDB" id="A0A1G5ICC1"/>
<dbReference type="STRING" id="336292.SAMN05660710_02582"/>
<keyword evidence="11 17" id="KW-1133">Transmembrane helix</keyword>
<name>A0A1G5ICC1_9RHOB</name>
<feature type="transmembrane region" description="Helical" evidence="17">
    <location>
        <begin position="146"/>
        <end position="168"/>
    </location>
</feature>
<organism evidence="19 20">
    <name type="scientific">Paracoccus tibetensis</name>
    <dbReference type="NCBI Taxonomy" id="336292"/>
    <lineage>
        <taxon>Bacteria</taxon>
        <taxon>Pseudomonadati</taxon>
        <taxon>Pseudomonadota</taxon>
        <taxon>Alphaproteobacteria</taxon>
        <taxon>Rhodobacterales</taxon>
        <taxon>Paracoccaceae</taxon>
        <taxon>Paracoccus</taxon>
    </lineage>
</organism>
<dbReference type="Proteomes" id="UP000199502">
    <property type="component" value="Unassembled WGS sequence"/>
</dbReference>
<evidence type="ECO:0000256" key="4">
    <source>
        <dbReference type="ARBA" id="ARBA00012943"/>
    </source>
</evidence>
<evidence type="ECO:0000313" key="20">
    <source>
        <dbReference type="Proteomes" id="UP000199502"/>
    </source>
</evidence>
<protein>
    <recommendedName>
        <fullName evidence="5 16">NAD(P) transhydrogenase subunit beta</fullName>
        <ecNumber evidence="4 16">7.1.1.1</ecNumber>
    </recommendedName>
    <alternativeName>
        <fullName evidence="16">Nicotinamide nucleotide transhydrogenase subunit beta</fullName>
    </alternativeName>
</protein>
<evidence type="ECO:0000259" key="18">
    <source>
        <dbReference type="Pfam" id="PF02233"/>
    </source>
</evidence>
<comment type="similarity">
    <text evidence="3 16">Belongs to the PNT beta subunit family.</text>
</comment>
<comment type="subunit">
    <text evidence="15">Complex of an alpha and a beta chain; in Rhodospirillum, the alpha chain seems to be made of two subunits.</text>
</comment>
<evidence type="ECO:0000256" key="2">
    <source>
        <dbReference type="ARBA" id="ARBA00004429"/>
    </source>
</evidence>
<feature type="transmembrane region" description="Helical" evidence="17">
    <location>
        <begin position="207"/>
        <end position="228"/>
    </location>
</feature>
<comment type="function">
    <text evidence="1 16">The transhydrogenation between NADH and NADP is coupled to respiration and ATP hydrolysis and functions as a proton pump across the membrane.</text>
</comment>
<dbReference type="GO" id="GO:0005886">
    <property type="term" value="C:plasma membrane"/>
    <property type="evidence" value="ECO:0007669"/>
    <property type="project" value="UniProtKB-SubCell"/>
</dbReference>
<evidence type="ECO:0000256" key="13">
    <source>
        <dbReference type="ARBA" id="ARBA00023136"/>
    </source>
</evidence>
<evidence type="ECO:0000256" key="7">
    <source>
        <dbReference type="ARBA" id="ARBA00022519"/>
    </source>
</evidence>
<keyword evidence="13 16" id="KW-0472">Membrane</keyword>
<feature type="domain" description="NADP transhydrogenase beta-like" evidence="18">
    <location>
        <begin position="7"/>
        <end position="476"/>
    </location>
</feature>
<evidence type="ECO:0000256" key="3">
    <source>
        <dbReference type="ARBA" id="ARBA00007919"/>
    </source>
</evidence>
<keyword evidence="20" id="KW-1185">Reference proteome</keyword>
<feature type="transmembrane region" description="Helical" evidence="17">
    <location>
        <begin position="180"/>
        <end position="201"/>
    </location>
</feature>
<evidence type="ECO:0000313" key="19">
    <source>
        <dbReference type="EMBL" id="SCY73634.1"/>
    </source>
</evidence>
<comment type="catalytic activity">
    <reaction evidence="14 16">
        <text>NAD(+) + NADPH + H(+)(in) = NADH + NADP(+) + H(+)(out)</text>
        <dbReference type="Rhea" id="RHEA:47992"/>
        <dbReference type="ChEBI" id="CHEBI:15378"/>
        <dbReference type="ChEBI" id="CHEBI:57540"/>
        <dbReference type="ChEBI" id="CHEBI:57783"/>
        <dbReference type="ChEBI" id="CHEBI:57945"/>
        <dbReference type="ChEBI" id="CHEBI:58349"/>
        <dbReference type="EC" id="7.1.1.1"/>
    </reaction>
</comment>
<evidence type="ECO:0000256" key="15">
    <source>
        <dbReference type="ARBA" id="ARBA00066047"/>
    </source>
</evidence>
<feature type="transmembrane region" description="Helical" evidence="17">
    <location>
        <begin position="259"/>
        <end position="279"/>
    </location>
</feature>
<reference evidence="19 20" key="1">
    <citation type="submission" date="2016-10" db="EMBL/GenBank/DDBJ databases">
        <authorList>
            <person name="de Groot N.N."/>
        </authorList>
    </citation>
    <scope>NUCLEOTIDE SEQUENCE [LARGE SCALE GENOMIC DNA]</scope>
    <source>
        <strain evidence="19 20">CGMCC 1.8925</strain>
    </source>
</reference>
<dbReference type="EMBL" id="FMVT01000008">
    <property type="protein sequence ID" value="SCY73634.1"/>
    <property type="molecule type" value="Genomic_DNA"/>
</dbReference>
<keyword evidence="7 16" id="KW-0997">Cell inner membrane</keyword>
<evidence type="ECO:0000256" key="6">
    <source>
        <dbReference type="ARBA" id="ARBA00022475"/>
    </source>
</evidence>
<dbReference type="Gene3D" id="3.40.50.1220">
    <property type="entry name" value="TPP-binding domain"/>
    <property type="match status" value="1"/>
</dbReference>
<evidence type="ECO:0000256" key="17">
    <source>
        <dbReference type="SAM" id="Phobius"/>
    </source>
</evidence>
<accession>A0A1G5ICC1</accession>
<dbReference type="RefSeq" id="WP_090745118.1">
    <property type="nucleotide sequence ID" value="NZ_FMVT01000008.1"/>
</dbReference>
<gene>
    <name evidence="19" type="ORF">SAMN05660710_02582</name>
</gene>
<evidence type="ECO:0000256" key="5">
    <source>
        <dbReference type="ARBA" id="ARBA00014581"/>
    </source>
</evidence>
<feature type="transmembrane region" description="Helical" evidence="17">
    <location>
        <begin position="57"/>
        <end position="75"/>
    </location>
</feature>
<comment type="subcellular location">
    <subcellularLocation>
        <location evidence="2">Cell inner membrane</location>
        <topology evidence="2">Multi-pass membrane protein</topology>
    </subcellularLocation>
</comment>
<dbReference type="PIRSF" id="PIRSF000204">
    <property type="entry name" value="PNTB"/>
    <property type="match status" value="1"/>
</dbReference>
<evidence type="ECO:0000256" key="11">
    <source>
        <dbReference type="ARBA" id="ARBA00022989"/>
    </source>
</evidence>
<evidence type="ECO:0000256" key="8">
    <source>
        <dbReference type="ARBA" id="ARBA00022692"/>
    </source>
</evidence>
<evidence type="ECO:0000256" key="12">
    <source>
        <dbReference type="ARBA" id="ARBA00023027"/>
    </source>
</evidence>
<evidence type="ECO:0000256" key="1">
    <source>
        <dbReference type="ARBA" id="ARBA00003943"/>
    </source>
</evidence>
<dbReference type="GO" id="GO:0050661">
    <property type="term" value="F:NADP binding"/>
    <property type="evidence" value="ECO:0007669"/>
    <property type="project" value="InterPro"/>
</dbReference>
<keyword evidence="10 16" id="KW-1278">Translocase</keyword>
<dbReference type="GO" id="GO:0008750">
    <property type="term" value="F:proton-translocating NAD(P)+ transhydrogenase activity"/>
    <property type="evidence" value="ECO:0007669"/>
    <property type="project" value="UniProtKB-EC"/>
</dbReference>
<dbReference type="PANTHER" id="PTHR44758:SF1">
    <property type="entry name" value="NAD(P) TRANSHYDROGENASE SUBUNIT BETA"/>
    <property type="match status" value="1"/>
</dbReference>
<keyword evidence="8 17" id="KW-0812">Transmembrane</keyword>
<evidence type="ECO:0000256" key="16">
    <source>
        <dbReference type="PIRNR" id="PIRNR000204"/>
    </source>
</evidence>
<dbReference type="InterPro" id="IPR034300">
    <property type="entry name" value="PNTB-like"/>
</dbReference>
<feature type="transmembrane region" description="Helical" evidence="17">
    <location>
        <begin position="33"/>
        <end position="51"/>
    </location>
</feature>
<dbReference type="OrthoDB" id="9763786at2"/>
<sequence>MAYGFTTAAYVVAAVLFILSLGGLSGQESAKRAIWYGIAGMALAVVATLFGPASGNWFLSVIMIAIGGTAGWLIAKRVQMTEMPQLVAAMHSLVGLAAVFVGFNAQIELARVLRARAEGLAIDFTGFAGVLMHKTQAEINVLKIEVFLGVFIGAVTFTGSVVAFGKLSGRVDGKPKKLPLGHALNAGALAAAFLFGALYLAGFGPGILWLMLIAGLAFFIGWHLIMGIGGADMPVVVSMLNSYSGWAAAAIGFTLGNDLLIVTGALVGSSGAILSYIMCKAMNRHFVSVILGGFGGEAGPAALIEGEQIAIDADGVAAALNDADSVVIVPGYGMAVAQAQAAVSELTRKLRAAGKEVRFAIHPVAGRLPGHMNVLLAEAKVPYDIVLEMDEINDDFPSTDVVIVIGSNDIVNPAAQDDPNSPIAGMPVLEVWRAKQVFVSKRGQGTGYSGIENPLFFKENTRMFYGDAKDSINKLIPMLD</sequence>
<dbReference type="InterPro" id="IPR012136">
    <property type="entry name" value="NADH_DH_b"/>
</dbReference>
<feature type="transmembrane region" description="Helical" evidence="17">
    <location>
        <begin position="6"/>
        <end position="26"/>
    </location>
</feature>
<evidence type="ECO:0000256" key="9">
    <source>
        <dbReference type="ARBA" id="ARBA00022857"/>
    </source>
</evidence>
<evidence type="ECO:0000256" key="10">
    <source>
        <dbReference type="ARBA" id="ARBA00022967"/>
    </source>
</evidence>
<keyword evidence="9 16" id="KW-0521">NADP</keyword>
<evidence type="ECO:0000256" key="14">
    <source>
        <dbReference type="ARBA" id="ARBA00048202"/>
    </source>
</evidence>
<dbReference type="EC" id="7.1.1.1" evidence="4 16"/>
<keyword evidence="6 16" id="KW-1003">Cell membrane</keyword>
<dbReference type="Pfam" id="PF02233">
    <property type="entry name" value="PNTB"/>
    <property type="match status" value="1"/>
</dbReference>
<proteinExistence type="inferred from homology"/>